<name>A0AAV4JPW9_9GAST</name>
<dbReference type="AlphaFoldDB" id="A0AAV4JPW9"/>
<dbReference type="EMBL" id="BMAT01007026">
    <property type="protein sequence ID" value="GFS24376.1"/>
    <property type="molecule type" value="Genomic_DNA"/>
</dbReference>
<sequence length="182" mass="21143">MPNVNLKIQNHNKKLLEQHRNEKAPTETTCNCRQKENCPLKGHRLTKCIVYKATVTETKTNKQETYTFKTRYNEHKSSFKLEHKKASTSLSEHIWALKDKNIDYKKERQILKKTRPYTPGKKTCPLCLEEKLAILRKRGSLNVRKEIFSHCAHRRKFLLSNASQPATLVNTDQPANADQSAI</sequence>
<keyword evidence="2" id="KW-1185">Reference proteome</keyword>
<evidence type="ECO:0000313" key="2">
    <source>
        <dbReference type="Proteomes" id="UP000762676"/>
    </source>
</evidence>
<protein>
    <submittedName>
        <fullName evidence="1">Uncharacterized protein</fullName>
    </submittedName>
</protein>
<evidence type="ECO:0000313" key="1">
    <source>
        <dbReference type="EMBL" id="GFS24376.1"/>
    </source>
</evidence>
<proteinExistence type="predicted"/>
<dbReference type="Proteomes" id="UP000762676">
    <property type="component" value="Unassembled WGS sequence"/>
</dbReference>
<comment type="caution">
    <text evidence="1">The sequence shown here is derived from an EMBL/GenBank/DDBJ whole genome shotgun (WGS) entry which is preliminary data.</text>
</comment>
<gene>
    <name evidence="1" type="ORF">ElyMa_003414000</name>
</gene>
<reference evidence="1 2" key="1">
    <citation type="journal article" date="2021" name="Elife">
        <title>Chloroplast acquisition without the gene transfer in kleptoplastic sea slugs, Plakobranchus ocellatus.</title>
        <authorList>
            <person name="Maeda T."/>
            <person name="Takahashi S."/>
            <person name="Yoshida T."/>
            <person name="Shimamura S."/>
            <person name="Takaki Y."/>
            <person name="Nagai Y."/>
            <person name="Toyoda A."/>
            <person name="Suzuki Y."/>
            <person name="Arimoto A."/>
            <person name="Ishii H."/>
            <person name="Satoh N."/>
            <person name="Nishiyama T."/>
            <person name="Hasebe M."/>
            <person name="Maruyama T."/>
            <person name="Minagawa J."/>
            <person name="Obokata J."/>
            <person name="Shigenobu S."/>
        </authorList>
    </citation>
    <scope>NUCLEOTIDE SEQUENCE [LARGE SCALE GENOMIC DNA]</scope>
</reference>
<organism evidence="1 2">
    <name type="scientific">Elysia marginata</name>
    <dbReference type="NCBI Taxonomy" id="1093978"/>
    <lineage>
        <taxon>Eukaryota</taxon>
        <taxon>Metazoa</taxon>
        <taxon>Spiralia</taxon>
        <taxon>Lophotrochozoa</taxon>
        <taxon>Mollusca</taxon>
        <taxon>Gastropoda</taxon>
        <taxon>Heterobranchia</taxon>
        <taxon>Euthyneura</taxon>
        <taxon>Panpulmonata</taxon>
        <taxon>Sacoglossa</taxon>
        <taxon>Placobranchoidea</taxon>
        <taxon>Plakobranchidae</taxon>
        <taxon>Elysia</taxon>
    </lineage>
</organism>
<accession>A0AAV4JPW9</accession>